<dbReference type="InterPro" id="IPR050491">
    <property type="entry name" value="AmpC-like"/>
</dbReference>
<dbReference type="InterPro" id="IPR001466">
    <property type="entry name" value="Beta-lactam-related"/>
</dbReference>
<dbReference type="PANTHER" id="PTHR46825">
    <property type="entry name" value="D-ALANYL-D-ALANINE-CARBOXYPEPTIDASE/ENDOPEPTIDASE AMPH"/>
    <property type="match status" value="1"/>
</dbReference>
<organism evidence="4 5">
    <name type="scientific">Flagellimonas hymeniacidonis</name>
    <dbReference type="NCBI Taxonomy" id="2603628"/>
    <lineage>
        <taxon>Bacteria</taxon>
        <taxon>Pseudomonadati</taxon>
        <taxon>Bacteroidota</taxon>
        <taxon>Flavobacteriia</taxon>
        <taxon>Flavobacteriales</taxon>
        <taxon>Flavobacteriaceae</taxon>
        <taxon>Flagellimonas</taxon>
    </lineage>
</organism>
<evidence type="ECO:0000259" key="3">
    <source>
        <dbReference type="Pfam" id="PF11954"/>
    </source>
</evidence>
<reference evidence="4 5" key="1">
    <citation type="submission" date="2019-08" db="EMBL/GenBank/DDBJ databases">
        <title>Professor.</title>
        <authorList>
            <person name="Park J.S."/>
        </authorList>
    </citation>
    <scope>NUCLEOTIDE SEQUENCE [LARGE SCALE GENOMIC DNA]</scope>
    <source>
        <strain evidence="4 5">176CP5-101</strain>
    </source>
</reference>
<comment type="caution">
    <text evidence="4">The sequence shown here is derived from an EMBL/GenBank/DDBJ whole genome shotgun (WGS) entry which is preliminary data.</text>
</comment>
<feature type="chain" id="PRO_5022806134" evidence="1">
    <location>
        <begin position="23"/>
        <end position="506"/>
    </location>
</feature>
<keyword evidence="4" id="KW-0378">Hydrolase</keyword>
<sequence length="506" mass="57693">MRNKIYALLFFLTITLNQPLSAQQKANNKKLDAMIVKGLEDWKIPGLAAIVVKDGEVVFQKTYGVKNLDTKEKVDENTLFNMASTTKAVVAIAMGMLVDEGKLNWDDKVIDHLPYFKLSDPYSTADARIKDLFTHNLGIGNADALWIIDSTSTRETIRKFQFAKKTYPLRGGFTYQNIMYAVAGEVIAAVSGKPWNEFVKERIFNPLGMTRTQAIAKDVFSVGNYVTPYLDDPEDGLVEVDYGFSDQIGPAGMICSTPHDISNYLTFLVNDGIYKSDTLVKPKTFKYLFEPHSFLGSNGTYPTNALTKPNWNTYGLGWFQQDYKGHKLDFHTGSLFGLVAIAGVMHSKNLAVYVFANLDHAELRHAIMYKAMDLYGFNDNSRDWHSEVFKLYEGFKKENLEILNKRVKERAENTKPSLPLEAYEGSYNSEMLGTVIVTVQDNVLQTNFNDFITYKAEHWHYDTFITNKDSRFREKLLIRFELNTEGKINQLDFLDEVFTKTEEEDD</sequence>
<dbReference type="EMBL" id="VRUR01000001">
    <property type="protein sequence ID" value="TXN37409.1"/>
    <property type="molecule type" value="Genomic_DNA"/>
</dbReference>
<evidence type="ECO:0000313" key="5">
    <source>
        <dbReference type="Proteomes" id="UP000321456"/>
    </source>
</evidence>
<keyword evidence="1" id="KW-0732">Signal</keyword>
<evidence type="ECO:0000313" key="4">
    <source>
        <dbReference type="EMBL" id="TXN37409.1"/>
    </source>
</evidence>
<dbReference type="Gene3D" id="2.40.128.600">
    <property type="match status" value="1"/>
</dbReference>
<protein>
    <submittedName>
        <fullName evidence="4">Serine hydrolase</fullName>
    </submittedName>
</protein>
<keyword evidence="5" id="KW-1185">Reference proteome</keyword>
<dbReference type="Gene3D" id="3.40.710.10">
    <property type="entry name" value="DD-peptidase/beta-lactamase superfamily"/>
    <property type="match status" value="1"/>
</dbReference>
<dbReference type="AlphaFoldDB" id="A0A5C8V8E0"/>
<dbReference type="InterPro" id="IPR012338">
    <property type="entry name" value="Beta-lactam/transpept-like"/>
</dbReference>
<evidence type="ECO:0000256" key="1">
    <source>
        <dbReference type="SAM" id="SignalP"/>
    </source>
</evidence>
<dbReference type="Proteomes" id="UP000321456">
    <property type="component" value="Unassembled WGS sequence"/>
</dbReference>
<feature type="signal peptide" evidence="1">
    <location>
        <begin position="1"/>
        <end position="22"/>
    </location>
</feature>
<name>A0A5C8V8E0_9FLAO</name>
<feature type="domain" description="Beta-lactamase-related" evidence="2">
    <location>
        <begin position="31"/>
        <end position="368"/>
    </location>
</feature>
<dbReference type="InterPro" id="IPR021860">
    <property type="entry name" value="Peptidase_S12_Pab87-rel_C"/>
</dbReference>
<dbReference type="Pfam" id="PF11954">
    <property type="entry name" value="DUF3471"/>
    <property type="match status" value="1"/>
</dbReference>
<proteinExistence type="predicted"/>
<dbReference type="Pfam" id="PF00144">
    <property type="entry name" value="Beta-lactamase"/>
    <property type="match status" value="1"/>
</dbReference>
<gene>
    <name evidence="4" type="ORF">FVB32_03745</name>
</gene>
<evidence type="ECO:0000259" key="2">
    <source>
        <dbReference type="Pfam" id="PF00144"/>
    </source>
</evidence>
<dbReference type="RefSeq" id="WP_147741307.1">
    <property type="nucleotide sequence ID" value="NZ_VRUR01000001.1"/>
</dbReference>
<dbReference type="SUPFAM" id="SSF56601">
    <property type="entry name" value="beta-lactamase/transpeptidase-like"/>
    <property type="match status" value="1"/>
</dbReference>
<accession>A0A5C8V8E0</accession>
<dbReference type="GO" id="GO:0016787">
    <property type="term" value="F:hydrolase activity"/>
    <property type="evidence" value="ECO:0007669"/>
    <property type="project" value="UniProtKB-KW"/>
</dbReference>
<feature type="domain" description="Peptidase S12 Pab87-related C-terminal" evidence="3">
    <location>
        <begin position="410"/>
        <end position="494"/>
    </location>
</feature>
<dbReference type="PANTHER" id="PTHR46825:SF15">
    <property type="entry name" value="BETA-LACTAMASE-RELATED DOMAIN-CONTAINING PROTEIN"/>
    <property type="match status" value="1"/>
</dbReference>